<feature type="domain" description="RNA polymerase sigma-70 region 2" evidence="6">
    <location>
        <begin position="14"/>
        <end position="76"/>
    </location>
</feature>
<dbReference type="InterPro" id="IPR036388">
    <property type="entry name" value="WH-like_DNA-bd_sf"/>
</dbReference>
<dbReference type="AlphaFoldDB" id="A0A2W5FFQ5"/>
<dbReference type="InterPro" id="IPR007627">
    <property type="entry name" value="RNA_pol_sigma70_r2"/>
</dbReference>
<dbReference type="InterPro" id="IPR013249">
    <property type="entry name" value="RNA_pol_sigma70_r4_t2"/>
</dbReference>
<keyword evidence="5" id="KW-0804">Transcription</keyword>
<reference evidence="8 9" key="1">
    <citation type="submission" date="2017-11" db="EMBL/GenBank/DDBJ databases">
        <title>Infants hospitalized years apart are colonized by the same room-sourced microbial strains.</title>
        <authorList>
            <person name="Brooks B."/>
            <person name="Olm M.R."/>
            <person name="Firek B.A."/>
            <person name="Baker R."/>
            <person name="Thomas B.C."/>
            <person name="Morowitz M.J."/>
            <person name="Banfield J.F."/>
        </authorList>
    </citation>
    <scope>NUCLEOTIDE SEQUENCE [LARGE SCALE GENOMIC DNA]</scope>
    <source>
        <strain evidence="8">S2_009_000_R2_76</strain>
    </source>
</reference>
<proteinExistence type="inferred from homology"/>
<dbReference type="SUPFAM" id="SSF88946">
    <property type="entry name" value="Sigma2 domain of RNA polymerase sigma factors"/>
    <property type="match status" value="1"/>
</dbReference>
<dbReference type="InterPro" id="IPR014284">
    <property type="entry name" value="RNA_pol_sigma-70_dom"/>
</dbReference>
<dbReference type="Pfam" id="PF04542">
    <property type="entry name" value="Sigma70_r2"/>
    <property type="match status" value="1"/>
</dbReference>
<evidence type="ECO:0000256" key="5">
    <source>
        <dbReference type="ARBA" id="ARBA00023163"/>
    </source>
</evidence>
<evidence type="ECO:0000256" key="4">
    <source>
        <dbReference type="ARBA" id="ARBA00023125"/>
    </source>
</evidence>
<gene>
    <name evidence="8" type="ORF">DI598_00455</name>
</gene>
<name>A0A2W5FFQ5_9SPHI</name>
<dbReference type="Pfam" id="PF08281">
    <property type="entry name" value="Sigma70_r4_2"/>
    <property type="match status" value="1"/>
</dbReference>
<evidence type="ECO:0000256" key="1">
    <source>
        <dbReference type="ARBA" id="ARBA00010641"/>
    </source>
</evidence>
<protein>
    <recommendedName>
        <fullName evidence="10">RNA polymerase, sigma-24 subunit, ECF subfamily</fullName>
    </recommendedName>
</protein>
<dbReference type="InterPro" id="IPR013325">
    <property type="entry name" value="RNA_pol_sigma_r2"/>
</dbReference>
<dbReference type="PANTHER" id="PTHR43133">
    <property type="entry name" value="RNA POLYMERASE ECF-TYPE SIGMA FACTO"/>
    <property type="match status" value="1"/>
</dbReference>
<dbReference type="GO" id="GO:0003677">
    <property type="term" value="F:DNA binding"/>
    <property type="evidence" value="ECO:0007669"/>
    <property type="project" value="UniProtKB-KW"/>
</dbReference>
<feature type="domain" description="RNA polymerase sigma factor 70 region 4 type 2" evidence="7">
    <location>
        <begin position="114"/>
        <end position="165"/>
    </location>
</feature>
<dbReference type="PANTHER" id="PTHR43133:SF8">
    <property type="entry name" value="RNA POLYMERASE SIGMA FACTOR HI_1459-RELATED"/>
    <property type="match status" value="1"/>
</dbReference>
<dbReference type="NCBIfam" id="TIGR02937">
    <property type="entry name" value="sigma70-ECF"/>
    <property type="match status" value="1"/>
</dbReference>
<organism evidence="8 9">
    <name type="scientific">Pseudopedobacter saltans</name>
    <dbReference type="NCBI Taxonomy" id="151895"/>
    <lineage>
        <taxon>Bacteria</taxon>
        <taxon>Pseudomonadati</taxon>
        <taxon>Bacteroidota</taxon>
        <taxon>Sphingobacteriia</taxon>
        <taxon>Sphingobacteriales</taxon>
        <taxon>Sphingobacteriaceae</taxon>
        <taxon>Pseudopedobacter</taxon>
    </lineage>
</organism>
<dbReference type="InterPro" id="IPR039425">
    <property type="entry name" value="RNA_pol_sigma-70-like"/>
</dbReference>
<keyword evidence="2" id="KW-0805">Transcription regulation</keyword>
<accession>A0A2W5FFQ5</accession>
<dbReference type="Proteomes" id="UP000249645">
    <property type="component" value="Unassembled WGS sequence"/>
</dbReference>
<sequence>MSTDTLTRFNDIYGKYNKSVYLNISKYIHDDIIADDIFQEVFMRLWESLQSQEIIHSYSSWLYVVSRNKSISYLKKTIKENKVVLLKDECKDFESEMPTYDNKASHELVEAQLQSLYNAVDRLPRQKRIVFYMHKFEGKDIEEIATLLDLNPLSVKEYLKQAKRSIKLILNQNNEMVSSLFALGLILCSVGL</sequence>
<evidence type="ECO:0000259" key="7">
    <source>
        <dbReference type="Pfam" id="PF08281"/>
    </source>
</evidence>
<dbReference type="Gene3D" id="1.10.10.10">
    <property type="entry name" value="Winged helix-like DNA-binding domain superfamily/Winged helix DNA-binding domain"/>
    <property type="match status" value="1"/>
</dbReference>
<evidence type="ECO:0000259" key="6">
    <source>
        <dbReference type="Pfam" id="PF04542"/>
    </source>
</evidence>
<keyword evidence="3" id="KW-0731">Sigma factor</keyword>
<comment type="caution">
    <text evidence="8">The sequence shown here is derived from an EMBL/GenBank/DDBJ whole genome shotgun (WGS) entry which is preliminary data.</text>
</comment>
<keyword evidence="4" id="KW-0238">DNA-binding</keyword>
<comment type="similarity">
    <text evidence="1">Belongs to the sigma-70 factor family. ECF subfamily.</text>
</comment>
<dbReference type="EMBL" id="QFOI01000003">
    <property type="protein sequence ID" value="PZP52540.1"/>
    <property type="molecule type" value="Genomic_DNA"/>
</dbReference>
<dbReference type="GO" id="GO:0006352">
    <property type="term" value="P:DNA-templated transcription initiation"/>
    <property type="evidence" value="ECO:0007669"/>
    <property type="project" value="InterPro"/>
</dbReference>
<evidence type="ECO:0000313" key="9">
    <source>
        <dbReference type="Proteomes" id="UP000249645"/>
    </source>
</evidence>
<dbReference type="GO" id="GO:0016987">
    <property type="term" value="F:sigma factor activity"/>
    <property type="evidence" value="ECO:0007669"/>
    <property type="project" value="UniProtKB-KW"/>
</dbReference>
<evidence type="ECO:0000256" key="2">
    <source>
        <dbReference type="ARBA" id="ARBA00023015"/>
    </source>
</evidence>
<dbReference type="SUPFAM" id="SSF88659">
    <property type="entry name" value="Sigma3 and sigma4 domains of RNA polymerase sigma factors"/>
    <property type="match status" value="1"/>
</dbReference>
<evidence type="ECO:0000256" key="3">
    <source>
        <dbReference type="ARBA" id="ARBA00023082"/>
    </source>
</evidence>
<dbReference type="Gene3D" id="1.10.1740.10">
    <property type="match status" value="1"/>
</dbReference>
<evidence type="ECO:0000313" key="8">
    <source>
        <dbReference type="EMBL" id="PZP52540.1"/>
    </source>
</evidence>
<dbReference type="InterPro" id="IPR013324">
    <property type="entry name" value="RNA_pol_sigma_r3/r4-like"/>
</dbReference>
<evidence type="ECO:0008006" key="10">
    <source>
        <dbReference type="Google" id="ProtNLM"/>
    </source>
</evidence>